<proteinExistence type="predicted"/>
<feature type="signal peptide" evidence="1">
    <location>
        <begin position="1"/>
        <end position="26"/>
    </location>
</feature>
<dbReference type="AlphaFoldDB" id="A0A813IX91"/>
<keyword evidence="5" id="KW-1185">Reference proteome</keyword>
<gene>
    <name evidence="2" type="ORF">PGLA1383_LOCUS13637</name>
    <name evidence="3" type="ORF">PGLA2088_LOCUS13535</name>
</gene>
<evidence type="ECO:0000313" key="4">
    <source>
        <dbReference type="Proteomes" id="UP000626109"/>
    </source>
</evidence>
<dbReference type="EMBL" id="CAJNNV010007602">
    <property type="protein sequence ID" value="CAE8595120.1"/>
    <property type="molecule type" value="Genomic_DNA"/>
</dbReference>
<organism evidence="3 4">
    <name type="scientific">Polarella glacialis</name>
    <name type="common">Dinoflagellate</name>
    <dbReference type="NCBI Taxonomy" id="89957"/>
    <lineage>
        <taxon>Eukaryota</taxon>
        <taxon>Sar</taxon>
        <taxon>Alveolata</taxon>
        <taxon>Dinophyceae</taxon>
        <taxon>Suessiales</taxon>
        <taxon>Suessiaceae</taxon>
        <taxon>Polarella</taxon>
    </lineage>
</organism>
<keyword evidence="1" id="KW-0732">Signal</keyword>
<evidence type="ECO:0000313" key="5">
    <source>
        <dbReference type="Proteomes" id="UP000654075"/>
    </source>
</evidence>
<dbReference type="EMBL" id="CAJNNW010016208">
    <property type="protein sequence ID" value="CAE8658720.1"/>
    <property type="molecule type" value="Genomic_DNA"/>
</dbReference>
<evidence type="ECO:0000313" key="3">
    <source>
        <dbReference type="EMBL" id="CAE8658720.1"/>
    </source>
</evidence>
<evidence type="ECO:0000313" key="2">
    <source>
        <dbReference type="EMBL" id="CAE8595120.1"/>
    </source>
</evidence>
<sequence length="192" mass="18567">AATLQSLGFAVSGALLMQLLPGLVMQSQVTGAAWGWSRGPECKPAAGSNWAFSSTPHCGNDGYIVCNDASASLPASFSAVFCPSSNNGKSSPDNGWWSKCGPGRGLCAQQMEIGSGLSCTDATPTATPAAAPAAGAAKVAATTTAASTGSTKAAAVAAGTAYGSPAPTTASFGSAAAAPGLLFVVAALAHLA</sequence>
<evidence type="ECO:0008006" key="6">
    <source>
        <dbReference type="Google" id="ProtNLM"/>
    </source>
</evidence>
<name>A0A813IX91_POLGL</name>
<comment type="caution">
    <text evidence="3">The sequence shown here is derived from an EMBL/GenBank/DDBJ whole genome shotgun (WGS) entry which is preliminary data.</text>
</comment>
<protein>
    <recommendedName>
        <fullName evidence="6">Cellulase</fullName>
    </recommendedName>
</protein>
<feature type="chain" id="PRO_5036222129" description="Cellulase" evidence="1">
    <location>
        <begin position="27"/>
        <end position="192"/>
    </location>
</feature>
<reference evidence="3" key="1">
    <citation type="submission" date="2021-02" db="EMBL/GenBank/DDBJ databases">
        <authorList>
            <person name="Dougan E. K."/>
            <person name="Rhodes N."/>
            <person name="Thang M."/>
            <person name="Chan C."/>
        </authorList>
    </citation>
    <scope>NUCLEOTIDE SEQUENCE</scope>
</reference>
<dbReference type="Proteomes" id="UP000626109">
    <property type="component" value="Unassembled WGS sequence"/>
</dbReference>
<feature type="non-terminal residue" evidence="3">
    <location>
        <position position="1"/>
    </location>
</feature>
<dbReference type="Proteomes" id="UP000654075">
    <property type="component" value="Unassembled WGS sequence"/>
</dbReference>
<accession>A0A813IX91</accession>
<evidence type="ECO:0000256" key="1">
    <source>
        <dbReference type="SAM" id="SignalP"/>
    </source>
</evidence>